<evidence type="ECO:0000256" key="1">
    <source>
        <dbReference type="SAM" id="Phobius"/>
    </source>
</evidence>
<keyword evidence="1" id="KW-0472">Membrane</keyword>
<dbReference type="AlphaFoldDB" id="A0A0G0K5J8"/>
<dbReference type="Proteomes" id="UP000034181">
    <property type="component" value="Unassembled WGS sequence"/>
</dbReference>
<accession>A0A0G0K5J8</accession>
<feature type="transmembrane region" description="Helical" evidence="1">
    <location>
        <begin position="118"/>
        <end position="143"/>
    </location>
</feature>
<comment type="caution">
    <text evidence="2">The sequence shown here is derived from an EMBL/GenBank/DDBJ whole genome shotgun (WGS) entry which is preliminary data.</text>
</comment>
<dbReference type="EMBL" id="LBUZ01000020">
    <property type="protein sequence ID" value="KKQ74973.1"/>
    <property type="molecule type" value="Genomic_DNA"/>
</dbReference>
<feature type="transmembrane region" description="Helical" evidence="1">
    <location>
        <begin position="85"/>
        <end position="106"/>
    </location>
</feature>
<protein>
    <recommendedName>
        <fullName evidence="4">DUF304 domain-containing protein</fullName>
    </recommendedName>
</protein>
<keyword evidence="1" id="KW-1133">Transmembrane helix</keyword>
<reference evidence="2 3" key="1">
    <citation type="journal article" date="2015" name="Nature">
        <title>rRNA introns, odd ribosomes, and small enigmatic genomes across a large radiation of phyla.</title>
        <authorList>
            <person name="Brown C.T."/>
            <person name="Hug L.A."/>
            <person name="Thomas B.C."/>
            <person name="Sharon I."/>
            <person name="Castelle C.J."/>
            <person name="Singh A."/>
            <person name="Wilkins M.J."/>
            <person name="Williams K.H."/>
            <person name="Banfield J.F."/>
        </authorList>
    </citation>
    <scope>NUCLEOTIDE SEQUENCE [LARGE SCALE GENOMIC DNA]</scope>
</reference>
<evidence type="ECO:0000313" key="3">
    <source>
        <dbReference type="Proteomes" id="UP000034181"/>
    </source>
</evidence>
<keyword evidence="1" id="KW-0812">Transmembrane</keyword>
<proteinExistence type="predicted"/>
<organism evidence="2 3">
    <name type="scientific">Candidatus Woesebacteria bacterium GW2011_GWB1_38_5b</name>
    <dbReference type="NCBI Taxonomy" id="1618569"/>
    <lineage>
        <taxon>Bacteria</taxon>
        <taxon>Candidatus Woeseibacteriota</taxon>
    </lineage>
</organism>
<sequence length="233" mass="26377">MPDIFIENSISNAQTGKKEQDTGHSELKKEGDPENVLTLEKNTKRHNHVLAAYCEHPREIAYSNILKEEAPLLFLRKHFVTNLPWIVKAVLLGLAPFIISVITGIFNITLFNFLPYEYIFLGLIFYYFVIFGYILVNYITWFYNISLVTTQRIVDIDFSHIVFENVSASKLGQIEDVHYQQVGVFASVFDYGDVTVQTAGTSVLGFDFHAAPHPEKVVHFINSLIGTGGQKNG</sequence>
<evidence type="ECO:0008006" key="4">
    <source>
        <dbReference type="Google" id="ProtNLM"/>
    </source>
</evidence>
<name>A0A0G0K5J8_9BACT</name>
<evidence type="ECO:0000313" key="2">
    <source>
        <dbReference type="EMBL" id="KKQ74973.1"/>
    </source>
</evidence>
<gene>
    <name evidence="2" type="ORF">US96_C0020G0009</name>
</gene>